<name>A0A197KCC9_9FUNG</name>
<evidence type="ECO:0000256" key="4">
    <source>
        <dbReference type="SAM" id="Phobius"/>
    </source>
</evidence>
<feature type="region of interest" description="Disordered" evidence="3">
    <location>
        <begin position="663"/>
        <end position="734"/>
    </location>
</feature>
<keyword evidence="4" id="KW-1133">Transmembrane helix</keyword>
<dbReference type="Proteomes" id="UP000078512">
    <property type="component" value="Unassembled WGS sequence"/>
</dbReference>
<evidence type="ECO:0000256" key="3">
    <source>
        <dbReference type="SAM" id="MobiDB-lite"/>
    </source>
</evidence>
<dbReference type="SUPFAM" id="SSF50965">
    <property type="entry name" value="Galactose oxidase, central domain"/>
    <property type="match status" value="1"/>
</dbReference>
<accession>A0A197KCC9</accession>
<feature type="compositionally biased region" description="Low complexity" evidence="3">
    <location>
        <begin position="370"/>
        <end position="404"/>
    </location>
</feature>
<dbReference type="PANTHER" id="PTHR46093">
    <property type="entry name" value="ACYL-COA-BINDING DOMAIN-CONTAINING PROTEIN 5"/>
    <property type="match status" value="1"/>
</dbReference>
<dbReference type="Gene3D" id="2.120.10.80">
    <property type="entry name" value="Kelch-type beta propeller"/>
    <property type="match status" value="1"/>
</dbReference>
<dbReference type="InterPro" id="IPR011043">
    <property type="entry name" value="Gal_Oxase/kelch_b-propeller"/>
</dbReference>
<feature type="compositionally biased region" description="Polar residues" evidence="3">
    <location>
        <begin position="1"/>
        <end position="11"/>
    </location>
</feature>
<evidence type="ECO:0000256" key="2">
    <source>
        <dbReference type="ARBA" id="ARBA00022737"/>
    </source>
</evidence>
<feature type="region of interest" description="Disordered" evidence="3">
    <location>
        <begin position="357"/>
        <end position="404"/>
    </location>
</feature>
<evidence type="ECO:0000313" key="7">
    <source>
        <dbReference type="Proteomes" id="UP000078512"/>
    </source>
</evidence>
<dbReference type="AlphaFoldDB" id="A0A197KCC9"/>
<dbReference type="PANTHER" id="PTHR46093:SF18">
    <property type="entry name" value="FIBRONECTIN TYPE-III DOMAIN-CONTAINING PROTEIN"/>
    <property type="match status" value="1"/>
</dbReference>
<feature type="chain" id="PRO_5008276767" description="Galactose oxidase" evidence="5">
    <location>
        <begin position="46"/>
        <end position="734"/>
    </location>
</feature>
<dbReference type="Pfam" id="PF24681">
    <property type="entry name" value="Kelch_KLHDC2_KLHL20_DRC7"/>
    <property type="match status" value="1"/>
</dbReference>
<feature type="compositionally biased region" description="Pro residues" evidence="3">
    <location>
        <begin position="723"/>
        <end position="734"/>
    </location>
</feature>
<feature type="region of interest" description="Disordered" evidence="3">
    <location>
        <begin position="1"/>
        <end position="21"/>
    </location>
</feature>
<dbReference type="STRING" id="1314771.A0A197KCC9"/>
<feature type="compositionally biased region" description="Low complexity" evidence="3">
    <location>
        <begin position="699"/>
        <end position="709"/>
    </location>
</feature>
<keyword evidence="2" id="KW-0677">Repeat</keyword>
<keyword evidence="4" id="KW-0812">Transmembrane</keyword>
<dbReference type="EMBL" id="KV442015">
    <property type="protein sequence ID" value="OAQ35150.1"/>
    <property type="molecule type" value="Genomic_DNA"/>
</dbReference>
<gene>
    <name evidence="6" type="ORF">K457DRAFT_151734</name>
</gene>
<keyword evidence="1" id="KW-0880">Kelch repeat</keyword>
<keyword evidence="7" id="KW-1185">Reference proteome</keyword>
<evidence type="ECO:0000256" key="5">
    <source>
        <dbReference type="SAM" id="SignalP"/>
    </source>
</evidence>
<feature type="transmembrane region" description="Helical" evidence="4">
    <location>
        <begin position="405"/>
        <end position="428"/>
    </location>
</feature>
<protein>
    <recommendedName>
        <fullName evidence="8">Galactose oxidase</fullName>
    </recommendedName>
</protein>
<evidence type="ECO:0000313" key="6">
    <source>
        <dbReference type="EMBL" id="OAQ35150.1"/>
    </source>
</evidence>
<evidence type="ECO:0008006" key="8">
    <source>
        <dbReference type="Google" id="ProtNLM"/>
    </source>
</evidence>
<keyword evidence="4" id="KW-0472">Membrane</keyword>
<organism evidence="6 7">
    <name type="scientific">Linnemannia elongata AG-77</name>
    <dbReference type="NCBI Taxonomy" id="1314771"/>
    <lineage>
        <taxon>Eukaryota</taxon>
        <taxon>Fungi</taxon>
        <taxon>Fungi incertae sedis</taxon>
        <taxon>Mucoromycota</taxon>
        <taxon>Mortierellomycotina</taxon>
        <taxon>Mortierellomycetes</taxon>
        <taxon>Mortierellales</taxon>
        <taxon>Mortierellaceae</taxon>
        <taxon>Linnemannia</taxon>
    </lineage>
</organism>
<dbReference type="OrthoDB" id="10251809at2759"/>
<sequence>MFQSRRLQGNSSRRKPPPTPVRRSFFSLALLLSILSAHFTTPTLAQSSSPSPVQEMAFMRGGNYLYIQGGKLVTNEVQISKSSQLAALDLSKSWPTSAPVWKILNPGPAYNLYNGVSTADNQTLITFYNDQALFVNIYNVQTNKWEYTSVKTTGELLQAIRTVIDPKTGQIYIDGADNMIVFNPTSRDISYTLIPPGTLNSRFFAGAGYHPTRRSIMYMGGVTGGLEFEATTYITEFLLDSQTWGTFPTIGDLPTPRCDHCMAISEDGNTVVMFGGRTPPPGNFTGSFYILDVPSKTWVQGPTASTRLYSACAIVGDQFVVWGGFDGKSTIDGPPIIYSFSQKKWVQQYTPPAYFASLPAPTTPGGTGGVPQNPNTPTSPNGSNSSGGNTGNNSSSSSSSSSSNLGGILGGTLGSLCVVALAGVVYLYMKRRSDKALYESQAQQRIIQQAERSNEPSGGGGDGSVSGSAKFMKPGDLSGPPYLMAARNPQVGAAMAADLNDYSSARSPQDAVAMGLHFEPHNRHDPQLLPMSPLNNPKGPDFQQQQFKPPVFVPTSGSLTPTIFDPSTINCTQGGGPVVGYTTIPVQTTAGLAYMSVPVQSTPPCPGTIGVGSTGYGYTSVPIQVPVQNFNNGGGLAYTSVPLQSPTGQYLQPAGVSGGTPTLGYAGFSPVQNSDHDSSPGSVHRPLVASGSSNGGIAGYSSPGTPVTSSGGGGGGGSGDFYYPPPPHPAASGP</sequence>
<proteinExistence type="predicted"/>
<evidence type="ECO:0000256" key="1">
    <source>
        <dbReference type="ARBA" id="ARBA00022441"/>
    </source>
</evidence>
<feature type="signal peptide" evidence="5">
    <location>
        <begin position="1"/>
        <end position="45"/>
    </location>
</feature>
<feature type="region of interest" description="Disordered" evidence="3">
    <location>
        <begin position="447"/>
        <end position="473"/>
    </location>
</feature>
<reference evidence="6 7" key="1">
    <citation type="submission" date="2016-05" db="EMBL/GenBank/DDBJ databases">
        <title>Genome sequencing reveals origins of a unique bacterial endosymbiosis in the earliest lineages of terrestrial Fungi.</title>
        <authorList>
            <consortium name="DOE Joint Genome Institute"/>
            <person name="Uehling J."/>
            <person name="Gryganskyi A."/>
            <person name="Hameed K."/>
            <person name="Tschaplinski T."/>
            <person name="Misztal P."/>
            <person name="Wu S."/>
            <person name="Desiro A."/>
            <person name="Vande Pol N."/>
            <person name="Du Z.-Y."/>
            <person name="Zienkiewicz A."/>
            <person name="Zienkiewicz K."/>
            <person name="Morin E."/>
            <person name="Tisserant E."/>
            <person name="Splivallo R."/>
            <person name="Hainaut M."/>
            <person name="Henrissat B."/>
            <person name="Ohm R."/>
            <person name="Kuo A."/>
            <person name="Yan J."/>
            <person name="Lipzen A."/>
            <person name="Nolan M."/>
            <person name="Labutti K."/>
            <person name="Barry K."/>
            <person name="Goldstein A."/>
            <person name="Labbe J."/>
            <person name="Schadt C."/>
            <person name="Tuskan G."/>
            <person name="Grigoriev I."/>
            <person name="Martin F."/>
            <person name="Vilgalys R."/>
            <person name="Bonito G."/>
        </authorList>
    </citation>
    <scope>NUCLEOTIDE SEQUENCE [LARGE SCALE GENOMIC DNA]</scope>
    <source>
        <strain evidence="6 7">AG-77</strain>
    </source>
</reference>
<keyword evidence="5" id="KW-0732">Signal</keyword>
<dbReference type="InterPro" id="IPR015915">
    <property type="entry name" value="Kelch-typ_b-propeller"/>
</dbReference>
<feature type="compositionally biased region" description="Gly residues" evidence="3">
    <location>
        <begin position="710"/>
        <end position="719"/>
    </location>
</feature>